<keyword evidence="2" id="KW-1185">Reference proteome</keyword>
<organism evidence="1 2">
    <name type="scientific">Pleurodeles waltl</name>
    <name type="common">Iberian ribbed newt</name>
    <dbReference type="NCBI Taxonomy" id="8319"/>
    <lineage>
        <taxon>Eukaryota</taxon>
        <taxon>Metazoa</taxon>
        <taxon>Chordata</taxon>
        <taxon>Craniata</taxon>
        <taxon>Vertebrata</taxon>
        <taxon>Euteleostomi</taxon>
        <taxon>Amphibia</taxon>
        <taxon>Batrachia</taxon>
        <taxon>Caudata</taxon>
        <taxon>Salamandroidea</taxon>
        <taxon>Salamandridae</taxon>
        <taxon>Pleurodelinae</taxon>
        <taxon>Pleurodeles</taxon>
    </lineage>
</organism>
<evidence type="ECO:0000313" key="2">
    <source>
        <dbReference type="Proteomes" id="UP001066276"/>
    </source>
</evidence>
<protein>
    <submittedName>
        <fullName evidence="1">Uncharacterized protein</fullName>
    </submittedName>
</protein>
<evidence type="ECO:0000313" key="1">
    <source>
        <dbReference type="EMBL" id="KAJ1169898.1"/>
    </source>
</evidence>
<gene>
    <name evidence="1" type="ORF">NDU88_001786</name>
</gene>
<dbReference type="Proteomes" id="UP001066276">
    <property type="component" value="Chromosome 4_1"/>
</dbReference>
<name>A0AAV7T1H8_PLEWA</name>
<sequence length="82" mass="9188">MATPLRCEGVVVWPRVTWEQCIKITVRPIEWQTLQPDPDVNESVHYVAETSGPHGLNETCVPCFIASVECGAEQLARHYTPP</sequence>
<dbReference type="EMBL" id="JANPWB010000007">
    <property type="protein sequence ID" value="KAJ1169898.1"/>
    <property type="molecule type" value="Genomic_DNA"/>
</dbReference>
<comment type="caution">
    <text evidence="1">The sequence shown here is derived from an EMBL/GenBank/DDBJ whole genome shotgun (WGS) entry which is preliminary data.</text>
</comment>
<reference evidence="1" key="1">
    <citation type="journal article" date="2022" name="bioRxiv">
        <title>Sequencing and chromosome-scale assembly of the giantPleurodeles waltlgenome.</title>
        <authorList>
            <person name="Brown T."/>
            <person name="Elewa A."/>
            <person name="Iarovenko S."/>
            <person name="Subramanian E."/>
            <person name="Araus A.J."/>
            <person name="Petzold A."/>
            <person name="Susuki M."/>
            <person name="Suzuki K.-i.T."/>
            <person name="Hayashi T."/>
            <person name="Toyoda A."/>
            <person name="Oliveira C."/>
            <person name="Osipova E."/>
            <person name="Leigh N.D."/>
            <person name="Simon A."/>
            <person name="Yun M.H."/>
        </authorList>
    </citation>
    <scope>NUCLEOTIDE SEQUENCE</scope>
    <source>
        <strain evidence="1">20211129_DDA</strain>
        <tissue evidence="1">Liver</tissue>
    </source>
</reference>
<dbReference type="AlphaFoldDB" id="A0AAV7T1H8"/>
<accession>A0AAV7T1H8</accession>
<proteinExistence type="predicted"/>